<name>A0A6J5KVN7_9CAUD</name>
<organism evidence="1">
    <name type="scientific">uncultured Caudovirales phage</name>
    <dbReference type="NCBI Taxonomy" id="2100421"/>
    <lineage>
        <taxon>Viruses</taxon>
        <taxon>Duplodnaviria</taxon>
        <taxon>Heunggongvirae</taxon>
        <taxon>Uroviricota</taxon>
        <taxon>Caudoviricetes</taxon>
        <taxon>Peduoviridae</taxon>
        <taxon>Maltschvirus</taxon>
        <taxon>Maltschvirus maltsch</taxon>
    </lineage>
</organism>
<protein>
    <submittedName>
        <fullName evidence="1">Uncharacterized protein</fullName>
    </submittedName>
</protein>
<proteinExistence type="predicted"/>
<dbReference type="EMBL" id="LR796188">
    <property type="protein sequence ID" value="CAB4124953.1"/>
    <property type="molecule type" value="Genomic_DNA"/>
</dbReference>
<evidence type="ECO:0000313" key="1">
    <source>
        <dbReference type="EMBL" id="CAB4124953.1"/>
    </source>
</evidence>
<gene>
    <name evidence="1" type="ORF">UFOVP54_44</name>
</gene>
<sequence length="436" mass="50177">MRTLQEKYNGIQEGKFSKDHFLADARMELPNLVTRFNGYDDAVQILKNRGMIKEAKVEEATPKTMQAGFDMVSTEGKKHREIIRVANKLFPEFGGDLQNLKPLSSEQREMVYQNLDPANIKEAKLTKKSLTDYRYKPTNEMDKYPYEQILRGLRVELEGLGVQGTPTAEQYAKALATVSKNLAKDSIFYTNQVAGVNPKVDLHDKMVPVTAKNTVDTFNGMKKAELKEGFKKLIKKVLSESMGDMFGDEERAERSANYGQPGKNEYEFYSDPENYKDAEEEFELQEGEKSDLEYKSELSDYLDDNGIYGYADMIHDIMTGPDEEEASADLKDFLDDHQIYGYNKGIEQVYANYPYDQHWKNQPDEDQIDESSMGDIYLLAQESDTLKDFLIRVKQAHPETDIRTDIEELQYIWNNRNPDEDESVYEGKKSLSQLLK</sequence>
<accession>A0A6J5KVN7</accession>
<reference evidence="1" key="1">
    <citation type="submission" date="2020-04" db="EMBL/GenBank/DDBJ databases">
        <authorList>
            <person name="Chiriac C."/>
            <person name="Salcher M."/>
            <person name="Ghai R."/>
            <person name="Kavagutti S V."/>
        </authorList>
    </citation>
    <scope>NUCLEOTIDE SEQUENCE</scope>
</reference>